<evidence type="ECO:0000256" key="3">
    <source>
        <dbReference type="ARBA" id="ARBA00022729"/>
    </source>
</evidence>
<comment type="subcellular location">
    <subcellularLocation>
        <location evidence="1">Secreted</location>
    </subcellularLocation>
</comment>
<gene>
    <name evidence="6" type="ORF">D7044_25780</name>
</gene>
<protein>
    <recommendedName>
        <fullName evidence="8">SD-repeat containing protein B domain-containing protein</fullName>
    </recommendedName>
</protein>
<evidence type="ECO:0000313" key="6">
    <source>
        <dbReference type="EMBL" id="RKN28633.1"/>
    </source>
</evidence>
<evidence type="ECO:0000259" key="5">
    <source>
        <dbReference type="Pfam" id="PF17210"/>
    </source>
</evidence>
<evidence type="ECO:0000313" key="7">
    <source>
        <dbReference type="Proteomes" id="UP000275865"/>
    </source>
</evidence>
<dbReference type="InterPro" id="IPR001434">
    <property type="entry name" value="OmcB-like_DUF11"/>
</dbReference>
<evidence type="ECO:0000256" key="2">
    <source>
        <dbReference type="ARBA" id="ARBA00022525"/>
    </source>
</evidence>
<dbReference type="Pfam" id="PF01345">
    <property type="entry name" value="DUF11"/>
    <property type="match status" value="1"/>
</dbReference>
<keyword evidence="3" id="KW-0732">Signal</keyword>
<dbReference type="GO" id="GO:0005975">
    <property type="term" value="P:carbohydrate metabolic process"/>
    <property type="evidence" value="ECO:0007669"/>
    <property type="project" value="UniProtKB-ARBA"/>
</dbReference>
<keyword evidence="2" id="KW-0964">Secreted</keyword>
<feature type="domain" description="DUF11" evidence="4">
    <location>
        <begin position="62"/>
        <end position="177"/>
    </location>
</feature>
<proteinExistence type="predicted"/>
<sequence>MPEWPIQRREDLMRPSATSRSIRRAFATSVSALALAGASAALVPADAVAAGRTEPDLFVNLMTVDALNPAEGETFRTQIDVRNGGTGTSGPVSLTVSAAAGLRAAEPGWSDGAWTCTAVGDTSYSCTHAELAPGWAERVWLPFVVAGAEPGSRVPLTATVEPQRKESNTENNTTSVPVPISGTCVVRGVIWHDLDRDGQRDEGEPGIAPGPDGVLSVKVGARQNGTTGGGTATVNPDGTWSLTTRTELLYQVWIEASSTYDTTASNVGDDATDSDMVTTYQRDPILLTSSAEFSATNGGEYVVDAGLVTRS</sequence>
<evidence type="ECO:0000259" key="4">
    <source>
        <dbReference type="Pfam" id="PF01345"/>
    </source>
</evidence>
<dbReference type="InterPro" id="IPR033764">
    <property type="entry name" value="Sdr_B"/>
</dbReference>
<dbReference type="AlphaFoldDB" id="A0A3A9XW39"/>
<dbReference type="Gene3D" id="2.60.40.10">
    <property type="entry name" value="Immunoglobulins"/>
    <property type="match status" value="2"/>
</dbReference>
<comment type="caution">
    <text evidence="6">The sequence shown here is derived from an EMBL/GenBank/DDBJ whole genome shotgun (WGS) entry which is preliminary data.</text>
</comment>
<accession>A0A3A9XW39</accession>
<dbReference type="Pfam" id="PF17210">
    <property type="entry name" value="SdrD_B"/>
    <property type="match status" value="1"/>
</dbReference>
<organism evidence="6 7">
    <name type="scientific">Micromonospora musae</name>
    <dbReference type="NCBI Taxonomy" id="1894970"/>
    <lineage>
        <taxon>Bacteria</taxon>
        <taxon>Bacillati</taxon>
        <taxon>Actinomycetota</taxon>
        <taxon>Actinomycetes</taxon>
        <taxon>Micromonosporales</taxon>
        <taxon>Micromonosporaceae</taxon>
        <taxon>Micromonospora</taxon>
    </lineage>
</organism>
<reference evidence="6 7" key="1">
    <citation type="submission" date="2018-09" db="EMBL/GenBank/DDBJ databases">
        <title>Micromonospora sp. nov. MS1-9, isolated from a root of Musa sp.</title>
        <authorList>
            <person name="Kuncharoen N."/>
            <person name="Kudo T."/>
            <person name="Ohkuma M."/>
            <person name="Yuki M."/>
            <person name="Tanasupawat S."/>
        </authorList>
    </citation>
    <scope>NUCLEOTIDE SEQUENCE [LARGE SCALE GENOMIC DNA]</scope>
    <source>
        <strain evidence="6 7">MS1-9</strain>
    </source>
</reference>
<name>A0A3A9XW39_9ACTN</name>
<dbReference type="Proteomes" id="UP000275865">
    <property type="component" value="Unassembled WGS sequence"/>
</dbReference>
<evidence type="ECO:0008006" key="8">
    <source>
        <dbReference type="Google" id="ProtNLM"/>
    </source>
</evidence>
<evidence type="ECO:0000256" key="1">
    <source>
        <dbReference type="ARBA" id="ARBA00004613"/>
    </source>
</evidence>
<feature type="domain" description="SD-repeat containing protein B" evidence="5">
    <location>
        <begin position="189"/>
        <end position="288"/>
    </location>
</feature>
<dbReference type="GO" id="GO:0005576">
    <property type="term" value="C:extracellular region"/>
    <property type="evidence" value="ECO:0007669"/>
    <property type="project" value="UniProtKB-SubCell"/>
</dbReference>
<dbReference type="EMBL" id="RAZT01000014">
    <property type="protein sequence ID" value="RKN28633.1"/>
    <property type="molecule type" value="Genomic_DNA"/>
</dbReference>
<dbReference type="InterPro" id="IPR013783">
    <property type="entry name" value="Ig-like_fold"/>
</dbReference>